<evidence type="ECO:0000259" key="9">
    <source>
        <dbReference type="Pfam" id="PF12704"/>
    </source>
</evidence>
<dbReference type="InterPro" id="IPR025857">
    <property type="entry name" value="MacB_PCD"/>
</dbReference>
<dbReference type="AlphaFoldDB" id="U7D9N6"/>
<dbReference type="eggNOG" id="COG4591">
    <property type="taxonomic scope" value="Bacteria"/>
</dbReference>
<dbReference type="RefSeq" id="WP_022636272.1">
    <property type="nucleotide sequence ID" value="NZ_ASJR01000005.1"/>
</dbReference>
<keyword evidence="6 7" id="KW-0472">Membrane</keyword>
<evidence type="ECO:0000256" key="4">
    <source>
        <dbReference type="ARBA" id="ARBA00022692"/>
    </source>
</evidence>
<feature type="domain" description="ABC3 transporter permease C-terminal" evidence="8">
    <location>
        <begin position="267"/>
        <end position="395"/>
    </location>
</feature>
<dbReference type="EMBL" id="ASJR01000005">
    <property type="protein sequence ID" value="ERP38737.1"/>
    <property type="molecule type" value="Genomic_DNA"/>
</dbReference>
<keyword evidence="11" id="KW-1185">Reference proteome</keyword>
<dbReference type="PANTHER" id="PTHR30489">
    <property type="entry name" value="LIPOPROTEIN-RELEASING SYSTEM TRANSMEMBRANE PROTEIN LOLE"/>
    <property type="match status" value="1"/>
</dbReference>
<dbReference type="Pfam" id="PF02687">
    <property type="entry name" value="FtsX"/>
    <property type="match status" value="1"/>
</dbReference>
<dbReference type="InterPro" id="IPR003838">
    <property type="entry name" value="ABC3_permease_C"/>
</dbReference>
<evidence type="ECO:0000256" key="2">
    <source>
        <dbReference type="ARBA" id="ARBA00005236"/>
    </source>
</evidence>
<name>U7D9N6_9BACT</name>
<proteinExistence type="inferred from homology"/>
<dbReference type="GO" id="GO:0044874">
    <property type="term" value="P:lipoprotein localization to outer membrane"/>
    <property type="evidence" value="ECO:0007669"/>
    <property type="project" value="TreeGrafter"/>
</dbReference>
<comment type="caution">
    <text evidence="10">The sequence shown here is derived from an EMBL/GenBank/DDBJ whole genome shotgun (WGS) entry which is preliminary data.</text>
</comment>
<dbReference type="Proteomes" id="UP000017148">
    <property type="component" value="Unassembled WGS sequence"/>
</dbReference>
<feature type="transmembrane region" description="Helical" evidence="7">
    <location>
        <begin position="308"/>
        <end position="328"/>
    </location>
</feature>
<comment type="similarity">
    <text evidence="2">Belongs to the ABC-4 integral membrane protein family. LolC/E subfamily.</text>
</comment>
<organism evidence="10 11">
    <name type="scientific">Chitinivibrio alkaliphilus ACht1</name>
    <dbReference type="NCBI Taxonomy" id="1313304"/>
    <lineage>
        <taxon>Bacteria</taxon>
        <taxon>Pseudomonadati</taxon>
        <taxon>Fibrobacterota</taxon>
        <taxon>Chitinivibrionia</taxon>
        <taxon>Chitinivibrionales</taxon>
        <taxon>Chitinivibrionaceae</taxon>
        <taxon>Chitinivibrio</taxon>
    </lineage>
</organism>
<dbReference type="OrthoDB" id="9770036at2"/>
<feature type="transmembrane region" description="Helical" evidence="7">
    <location>
        <begin position="266"/>
        <end position="288"/>
    </location>
</feature>
<evidence type="ECO:0000313" key="10">
    <source>
        <dbReference type="EMBL" id="ERP38737.1"/>
    </source>
</evidence>
<comment type="subcellular location">
    <subcellularLocation>
        <location evidence="1">Cell membrane</location>
        <topology evidence="1">Multi-pass membrane protein</topology>
    </subcellularLocation>
</comment>
<dbReference type="Pfam" id="PF12704">
    <property type="entry name" value="MacB_PCD"/>
    <property type="match status" value="1"/>
</dbReference>
<evidence type="ECO:0000313" key="11">
    <source>
        <dbReference type="Proteomes" id="UP000017148"/>
    </source>
</evidence>
<evidence type="ECO:0000256" key="1">
    <source>
        <dbReference type="ARBA" id="ARBA00004651"/>
    </source>
</evidence>
<reference evidence="10 11" key="1">
    <citation type="journal article" date="2013" name="Environ. Microbiol.">
        <title>Genome analysis of Chitinivibrio alkaliphilus gen. nov., sp. nov., a novel extremely haloalkaliphilic anaerobic chitinolytic bacterium from the candidate phylum Termite Group 3.</title>
        <authorList>
            <person name="Sorokin D.Y."/>
            <person name="Gumerov V.M."/>
            <person name="Rakitin A.L."/>
            <person name="Beletsky A.V."/>
            <person name="Damste J.S."/>
            <person name="Muyzer G."/>
            <person name="Mardanov A.V."/>
            <person name="Ravin N.V."/>
        </authorList>
    </citation>
    <scope>NUCLEOTIDE SEQUENCE [LARGE SCALE GENOMIC DNA]</scope>
    <source>
        <strain evidence="10 11">ACht1</strain>
    </source>
</reference>
<dbReference type="GO" id="GO:0098797">
    <property type="term" value="C:plasma membrane protein complex"/>
    <property type="evidence" value="ECO:0007669"/>
    <property type="project" value="TreeGrafter"/>
</dbReference>
<feature type="domain" description="MacB-like periplasmic core" evidence="9">
    <location>
        <begin position="18"/>
        <end position="218"/>
    </location>
</feature>
<evidence type="ECO:0000259" key="8">
    <source>
        <dbReference type="Pfam" id="PF02687"/>
    </source>
</evidence>
<dbReference type="STRING" id="1313304.CALK_0756"/>
<gene>
    <name evidence="10" type="ORF">CALK_0756</name>
</gene>
<evidence type="ECO:0000256" key="3">
    <source>
        <dbReference type="ARBA" id="ARBA00022475"/>
    </source>
</evidence>
<keyword evidence="3" id="KW-1003">Cell membrane</keyword>
<evidence type="ECO:0000256" key="6">
    <source>
        <dbReference type="ARBA" id="ARBA00023136"/>
    </source>
</evidence>
<dbReference type="InterPro" id="IPR051447">
    <property type="entry name" value="Lipoprotein-release_system"/>
</dbReference>
<feature type="transmembrane region" description="Helical" evidence="7">
    <location>
        <begin position="363"/>
        <end position="385"/>
    </location>
</feature>
<sequence length="402" mass="44697">MVLLKIAFRNIFRQKRRSALTLLTMTAGFFMASLAIAFNVGSYNVIIRELTRNETGHVKIAHSTYRSTPDMYYTIDNYRDVLGTMEDREDVAFATAELFGSGLAATDTRSLPVSVRAVDPRRHDEVFSYGGRVTEGEYMRSQKAEVLLGKHLARRLRVAPGDTLYLFSQTAYGRVAEDIFSVRGIVSPDQQRISESLLLMPLDIAQEYYELWDRVHEISLVGTHENARNLAAEVQKSLSDPYIAEPWQEFNRSLYEAMQADQKGGIVGVTVILIIVGFGILNTVLMAVLERQREYGVLKAVGTTPGQVFGLIVAEMMILAILSILVALPLSWSGSYYFATEGIPLSDPFTFGGVVWSHIYADIIPLSFTLPAVVVGVVTLFVSLFPAMKAARTNPADTMRID</sequence>
<accession>U7D9N6</accession>
<evidence type="ECO:0000256" key="7">
    <source>
        <dbReference type="SAM" id="Phobius"/>
    </source>
</evidence>
<dbReference type="PANTHER" id="PTHR30489:SF0">
    <property type="entry name" value="LIPOPROTEIN-RELEASING SYSTEM TRANSMEMBRANE PROTEIN LOLE"/>
    <property type="match status" value="1"/>
</dbReference>
<evidence type="ECO:0000256" key="5">
    <source>
        <dbReference type="ARBA" id="ARBA00022989"/>
    </source>
</evidence>
<keyword evidence="5 7" id="KW-1133">Transmembrane helix</keyword>
<keyword evidence="10" id="KW-0449">Lipoprotein</keyword>
<protein>
    <submittedName>
        <fullName evidence="10">ABC-type transport system involved in lipoprotein release, permease component</fullName>
    </submittedName>
</protein>
<keyword evidence="4 7" id="KW-0812">Transmembrane</keyword>